<accession>W6UFQ1</accession>
<reference evidence="1 2" key="1">
    <citation type="journal article" date="2013" name="Nat. Genet.">
        <title>The genome of the hydatid tapeworm Echinococcus granulosus.</title>
        <authorList>
            <person name="Zheng H."/>
            <person name="Zhang W."/>
            <person name="Zhang L."/>
            <person name="Zhang Z."/>
            <person name="Li J."/>
            <person name="Lu G."/>
            <person name="Zhu Y."/>
            <person name="Wang Y."/>
            <person name="Huang Y."/>
            <person name="Liu J."/>
            <person name="Kang H."/>
            <person name="Chen J."/>
            <person name="Wang L."/>
            <person name="Chen A."/>
            <person name="Yu S."/>
            <person name="Gao Z."/>
            <person name="Jin L."/>
            <person name="Gu W."/>
            <person name="Wang Z."/>
            <person name="Zhao L."/>
            <person name="Shi B."/>
            <person name="Wen H."/>
            <person name="Lin R."/>
            <person name="Jones M.K."/>
            <person name="Brejova B."/>
            <person name="Vinar T."/>
            <person name="Zhao G."/>
            <person name="McManus D.P."/>
            <person name="Chen Z."/>
            <person name="Zhou Y."/>
            <person name="Wang S."/>
        </authorList>
    </citation>
    <scope>NUCLEOTIDE SEQUENCE [LARGE SCALE GENOMIC DNA]</scope>
</reference>
<organism evidence="1 2">
    <name type="scientific">Echinococcus granulosus</name>
    <name type="common">Hydatid tapeworm</name>
    <dbReference type="NCBI Taxonomy" id="6210"/>
    <lineage>
        <taxon>Eukaryota</taxon>
        <taxon>Metazoa</taxon>
        <taxon>Spiralia</taxon>
        <taxon>Lophotrochozoa</taxon>
        <taxon>Platyhelminthes</taxon>
        <taxon>Cestoda</taxon>
        <taxon>Eucestoda</taxon>
        <taxon>Cyclophyllidea</taxon>
        <taxon>Taeniidae</taxon>
        <taxon>Echinococcus</taxon>
        <taxon>Echinococcus granulosus group</taxon>
    </lineage>
</organism>
<gene>
    <name evidence="1" type="ORF">EGR_05366</name>
</gene>
<proteinExistence type="predicted"/>
<evidence type="ECO:0000313" key="1">
    <source>
        <dbReference type="EMBL" id="EUB59746.1"/>
    </source>
</evidence>
<dbReference type="EMBL" id="APAU02000039">
    <property type="protein sequence ID" value="EUB59746.1"/>
    <property type="molecule type" value="Genomic_DNA"/>
</dbReference>
<evidence type="ECO:0000313" key="2">
    <source>
        <dbReference type="Proteomes" id="UP000019149"/>
    </source>
</evidence>
<name>W6UFQ1_ECHGR</name>
<dbReference type="KEGG" id="egl:EGR_05366"/>
<comment type="caution">
    <text evidence="1">The sequence shown here is derived from an EMBL/GenBank/DDBJ whole genome shotgun (WGS) entry which is preliminary data.</text>
</comment>
<dbReference type="GeneID" id="36341081"/>
<protein>
    <submittedName>
        <fullName evidence="1">Uncharacterized protein</fullName>
    </submittedName>
</protein>
<sequence length="278" mass="31702">MPSSDENIKRKRPINVFVNFKPFWASLPQNSAINVTAFLNYPQATRMQFSNKIFPESGFEVLAVIQSVTDFHWQRQKLSWSLFHRSESGEETVTHAAPSTSTSYLDRESLQLLNSVIKTPLKWTCSSIVVLKSRKTHITPPNSHLLKMGQSKSKKKCRSIRKVVKTTQVKQAPILKYLLPLGRHEVISKVGKKQFTHLTSTIATTNCGFTPLDTPVEIPKCRIIPQKKKQQPIGRNDMKIKSGSEALVQELPNKSMVIMIIQKRILRTMKRCTINHKI</sequence>
<keyword evidence="2" id="KW-1185">Reference proteome</keyword>
<dbReference type="RefSeq" id="XP_024350942.1">
    <property type="nucleotide sequence ID" value="XM_024494615.1"/>
</dbReference>
<dbReference type="Proteomes" id="UP000019149">
    <property type="component" value="Unassembled WGS sequence"/>
</dbReference>
<dbReference type="CTD" id="36341081"/>
<dbReference type="AlphaFoldDB" id="W6UFQ1"/>